<protein>
    <submittedName>
        <fullName evidence="2">Uncharacterized protein</fullName>
    </submittedName>
</protein>
<organism evidence="2 3">
    <name type="scientific">Microctonus aethiopoides</name>
    <dbReference type="NCBI Taxonomy" id="144406"/>
    <lineage>
        <taxon>Eukaryota</taxon>
        <taxon>Metazoa</taxon>
        <taxon>Ecdysozoa</taxon>
        <taxon>Arthropoda</taxon>
        <taxon>Hexapoda</taxon>
        <taxon>Insecta</taxon>
        <taxon>Pterygota</taxon>
        <taxon>Neoptera</taxon>
        <taxon>Endopterygota</taxon>
        <taxon>Hymenoptera</taxon>
        <taxon>Apocrita</taxon>
        <taxon>Ichneumonoidea</taxon>
        <taxon>Braconidae</taxon>
        <taxon>Euphorinae</taxon>
        <taxon>Microctonus</taxon>
    </lineage>
</organism>
<comment type="caution">
    <text evidence="2">The sequence shown here is derived from an EMBL/GenBank/DDBJ whole genome shotgun (WGS) entry which is preliminary data.</text>
</comment>
<evidence type="ECO:0000313" key="3">
    <source>
        <dbReference type="Proteomes" id="UP001168990"/>
    </source>
</evidence>
<proteinExistence type="predicted"/>
<reference evidence="2" key="2">
    <citation type="submission" date="2023-03" db="EMBL/GenBank/DDBJ databases">
        <authorList>
            <person name="Inwood S.N."/>
            <person name="Skelly J.G."/>
            <person name="Guhlin J."/>
            <person name="Harrop T.W.R."/>
            <person name="Goldson S.G."/>
            <person name="Dearden P.K."/>
        </authorList>
    </citation>
    <scope>NUCLEOTIDE SEQUENCE</scope>
    <source>
        <strain evidence="2">Irish</strain>
        <tissue evidence="2">Whole body</tissue>
    </source>
</reference>
<evidence type="ECO:0000313" key="2">
    <source>
        <dbReference type="EMBL" id="KAK0174196.1"/>
    </source>
</evidence>
<gene>
    <name evidence="2" type="ORF">PV328_007305</name>
</gene>
<dbReference type="EMBL" id="JAQQBS010000002">
    <property type="protein sequence ID" value="KAK0174196.1"/>
    <property type="molecule type" value="Genomic_DNA"/>
</dbReference>
<dbReference type="AlphaFoldDB" id="A0AA39FRH5"/>
<evidence type="ECO:0000256" key="1">
    <source>
        <dbReference type="SAM" id="SignalP"/>
    </source>
</evidence>
<sequence>MMSNNIWATFIVTVLCISLNRSAPQNSWVWPNEFHSTREKQINDKTKSIVSNSGRTDVDENKNISGEHDDVNRKIIFWDPDNNSYVNFTSDTNNETLNTTNCRINEEHVTLNSRQSLYCDDYDQHKLKAYERGSCVCRVGYARTNVDTYENSTAELEAKRAQSSNPFITKTPYLRP</sequence>
<accession>A0AA39FRH5</accession>
<name>A0AA39FRH5_9HYME</name>
<reference evidence="2" key="1">
    <citation type="journal article" date="2023" name="bioRxiv">
        <title>Scaffold-level genome assemblies of two parasitoid biocontrol wasps reveal the parthenogenesis mechanism and an associated novel virus.</title>
        <authorList>
            <person name="Inwood S."/>
            <person name="Skelly J."/>
            <person name="Guhlin J."/>
            <person name="Harrop T."/>
            <person name="Goldson S."/>
            <person name="Dearden P."/>
        </authorList>
    </citation>
    <scope>NUCLEOTIDE SEQUENCE</scope>
    <source>
        <strain evidence="2">Irish</strain>
        <tissue evidence="2">Whole body</tissue>
    </source>
</reference>
<keyword evidence="1" id="KW-0732">Signal</keyword>
<feature type="signal peptide" evidence="1">
    <location>
        <begin position="1"/>
        <end position="22"/>
    </location>
</feature>
<keyword evidence="3" id="KW-1185">Reference proteome</keyword>
<feature type="chain" id="PRO_5041385699" evidence="1">
    <location>
        <begin position="23"/>
        <end position="176"/>
    </location>
</feature>
<dbReference type="Proteomes" id="UP001168990">
    <property type="component" value="Unassembled WGS sequence"/>
</dbReference>